<dbReference type="InterPro" id="IPR043519">
    <property type="entry name" value="NT_sf"/>
</dbReference>
<evidence type="ECO:0000313" key="3">
    <source>
        <dbReference type="Proteomes" id="UP000033047"/>
    </source>
</evidence>
<organism evidence="2 3">
    <name type="scientific">Parabacteroides goldsteinii DSM 19448 = WAL 12034</name>
    <dbReference type="NCBI Taxonomy" id="927665"/>
    <lineage>
        <taxon>Bacteria</taxon>
        <taxon>Pseudomonadati</taxon>
        <taxon>Bacteroidota</taxon>
        <taxon>Bacteroidia</taxon>
        <taxon>Bacteroidales</taxon>
        <taxon>Tannerellaceae</taxon>
        <taxon>Parabacteroides</taxon>
    </lineage>
</organism>
<comment type="caution">
    <text evidence="2">The sequence shown here is derived from an EMBL/GenBank/DDBJ whole genome shotgun (WGS) entry which is preliminary data.</text>
</comment>
<dbReference type="InterPro" id="IPR052548">
    <property type="entry name" value="Type_VII_TA_antitoxin"/>
</dbReference>
<feature type="domain" description="HEPN" evidence="1">
    <location>
        <begin position="167"/>
        <end position="280"/>
    </location>
</feature>
<dbReference type="PROSITE" id="PS50910">
    <property type="entry name" value="HEPN"/>
    <property type="match status" value="1"/>
</dbReference>
<dbReference type="SUPFAM" id="SSF81301">
    <property type="entry name" value="Nucleotidyltransferase"/>
    <property type="match status" value="1"/>
</dbReference>
<dbReference type="CDD" id="cd05403">
    <property type="entry name" value="NT_KNTase_like"/>
    <property type="match status" value="1"/>
</dbReference>
<evidence type="ECO:0000313" key="2">
    <source>
        <dbReference type="EMBL" id="KKB45536.1"/>
    </source>
</evidence>
<dbReference type="AlphaFoldDB" id="A0A0F5IJ38"/>
<evidence type="ECO:0000259" key="1">
    <source>
        <dbReference type="PROSITE" id="PS50910"/>
    </source>
</evidence>
<dbReference type="HOGENOM" id="CLU_051494_0_0_10"/>
<dbReference type="Proteomes" id="UP000033047">
    <property type="component" value="Unassembled WGS sequence"/>
</dbReference>
<name>A0A0F5IJ38_9BACT</name>
<dbReference type="Pfam" id="PF05168">
    <property type="entry name" value="HEPN"/>
    <property type="match status" value="1"/>
</dbReference>
<dbReference type="Gene3D" id="1.20.120.330">
    <property type="entry name" value="Nucleotidyltransferases domain 2"/>
    <property type="match status" value="1"/>
</dbReference>
<reference evidence="2 3" key="1">
    <citation type="submission" date="2013-04" db="EMBL/GenBank/DDBJ databases">
        <title>The Genome Sequence of Parabacteroides goldsteinii DSM 19448.</title>
        <authorList>
            <consortium name="The Broad Institute Genomics Platform"/>
            <person name="Earl A."/>
            <person name="Ward D."/>
            <person name="Feldgarden M."/>
            <person name="Gevers D."/>
            <person name="Martens E."/>
            <person name="Sakamoto M."/>
            <person name="Benno Y."/>
            <person name="Song Y."/>
            <person name="Liu C."/>
            <person name="Lee J."/>
            <person name="Bolanos M."/>
            <person name="Vaisanen M.L."/>
            <person name="Finegold S.M."/>
            <person name="Walker B."/>
            <person name="Young S."/>
            <person name="Zeng Q."/>
            <person name="Gargeya S."/>
            <person name="Fitzgerald M."/>
            <person name="Haas B."/>
            <person name="Abouelleil A."/>
            <person name="Allen A.W."/>
            <person name="Alvarado L."/>
            <person name="Arachchi H.M."/>
            <person name="Berlin A.M."/>
            <person name="Chapman S.B."/>
            <person name="Gainer-Dewar J."/>
            <person name="Goldberg J."/>
            <person name="Griggs A."/>
            <person name="Gujja S."/>
            <person name="Hansen M."/>
            <person name="Howarth C."/>
            <person name="Imamovic A."/>
            <person name="Ireland A."/>
            <person name="Larimer J."/>
            <person name="McCowan C."/>
            <person name="Murphy C."/>
            <person name="Pearson M."/>
            <person name="Poon T.W."/>
            <person name="Priest M."/>
            <person name="Roberts A."/>
            <person name="Saif S."/>
            <person name="Shea T."/>
            <person name="Sisk P."/>
            <person name="Sykes S."/>
            <person name="Wortman J."/>
            <person name="Nusbaum C."/>
            <person name="Birren B."/>
        </authorList>
    </citation>
    <scope>NUCLEOTIDE SEQUENCE [LARGE SCALE GENOMIC DNA]</scope>
    <source>
        <strain evidence="2 3">DSM 19448</strain>
    </source>
</reference>
<protein>
    <recommendedName>
        <fullName evidence="1">HEPN domain-containing protein</fullName>
    </recommendedName>
</protein>
<dbReference type="SUPFAM" id="SSF81593">
    <property type="entry name" value="Nucleotidyltransferase substrate binding subunit/domain"/>
    <property type="match status" value="1"/>
</dbReference>
<dbReference type="STRING" id="927665.HMPREF1535_04820"/>
<dbReference type="PATRIC" id="fig|927665.4.peg.4944"/>
<dbReference type="PANTHER" id="PTHR33933:SF1">
    <property type="entry name" value="PROTEIN ADENYLYLTRANSFERASE MNTA-RELATED"/>
    <property type="match status" value="1"/>
</dbReference>
<dbReference type="EMBL" id="AQHV01000028">
    <property type="protein sequence ID" value="KKB45536.1"/>
    <property type="molecule type" value="Genomic_DNA"/>
</dbReference>
<proteinExistence type="predicted"/>
<dbReference type="PANTHER" id="PTHR33933">
    <property type="entry name" value="NUCLEOTIDYLTRANSFERASE"/>
    <property type="match status" value="1"/>
</dbReference>
<gene>
    <name evidence="2" type="ORF">HMPREF1535_04820</name>
</gene>
<dbReference type="SMART" id="SM00748">
    <property type="entry name" value="HEPN"/>
    <property type="match status" value="1"/>
</dbReference>
<sequence length="303" mass="35762">MKKSLSHLPKEKQTDLRLIARYVVEVLGDQCEMIILYGSYARGNYVEYDQRIEFGIPTYFMSDFDILVITRNDCNSSGISRQLEKVEDRYYKYKGMGRYAFTTHIHFIDETIKDFNKEITKSRYFYTDIKKEGILLYDSGNCKLARRRKLNFSEIGELGQEYYTTKFKLATSFMKGACFYLSESEFNMAAFHLHQACENLYRAIILTFTMHTYKIHDLEELIKAAKTHSLEITKVFPRDTEEEIRLFNLLLKAYIEARYNKYYATTKEDIEALIPRVEHLAAITKEVCENRIKEYASRARTTN</sequence>
<dbReference type="Gene3D" id="3.30.460.10">
    <property type="entry name" value="Beta Polymerase, domain 2"/>
    <property type="match status" value="1"/>
</dbReference>
<dbReference type="InterPro" id="IPR007842">
    <property type="entry name" value="HEPN_dom"/>
</dbReference>
<dbReference type="RefSeq" id="WP_046147785.1">
    <property type="nucleotide sequence ID" value="NZ_KQ033914.1"/>
</dbReference>
<accession>A0A0F5IJ38</accession>